<dbReference type="Gene3D" id="1.25.40.10">
    <property type="entry name" value="Tetratricopeptide repeat domain"/>
    <property type="match status" value="1"/>
</dbReference>
<feature type="domain" description="ORC1/DEAH AAA+ ATPase" evidence="1">
    <location>
        <begin position="6"/>
        <end position="122"/>
    </location>
</feature>
<dbReference type="InterPro" id="IPR011990">
    <property type="entry name" value="TPR-like_helical_dom_sf"/>
</dbReference>
<dbReference type="InterPro" id="IPR049945">
    <property type="entry name" value="AAA_22"/>
</dbReference>
<proteinExistence type="predicted"/>
<evidence type="ECO:0000259" key="1">
    <source>
        <dbReference type="Pfam" id="PF13401"/>
    </source>
</evidence>
<sequence length="948" mass="106218">MEQASEAKLIALMAPSGYGKTILLAQYARVSQRSCSWLSLSGEMADPLILARALAFSLQTTLPDLKLSRFERTLQDAAYSQDMAVALAEDLVDTPDNLRIILDQAQYLSKTSGEWLETFLECLPEGHQLLLGGYEGLPVNLSRLAFRDELMILGASQLAFTPQESTAYLSARGLEKEHEQLHDSLEGWPAGMALVSAQAKEYLSPAELIRGLIEQLPGEWRDRFNQVGPLSIWSEERARQIGADLPPGWLEYAARIGLPLAPLGQGDYKPHRLLLKELKKDLAKTPVAPALFAATGRLLEAEQDLYSALDAYRKAGACAEEHRVLYQLLFDLTQRSEHAVAAELLEPYAWQELPPQIQGLMMSIYSRLHRTAEVAEMVERLSQSGHDNPAVAKALAEWETDQGNYAVALQRAQQGLERPLLSGYDWTIRLHNAQLRALWLGGDIEQAWVQAQAGIQRIQSDDPVALAQLYHFAAIIAAVAWQPEAAVDYGRQAFQLYRDAGALHGMALVSWEVMNGLVLQGRYEEAWAAYREVQQVIGGHPHAFQWEQAHLLELVADLHLWNLELTEAAQTLETLALQTQPKRQDIYERASLKRYEVDLRLGTWSPQTDPWPAVGESDYGLLWRGMMLLLSGETEQARQSLEQAVDRLDGAELLRAQALLAEAELQEGREGASVQCVRELSAKLGGISLLQADMPYMPQLAQVLGGLGGGKAQPAPVRIPQAREPQGGHLKIMGDHFSLSFGGEEHTLSHKRGRELLILLATRGASSRDMLVDAMWDGDADPKNIDYFKVIVRRLRHQLSQILNTAEDPLPFRQGVYQLGSSMVWQTDYGELRQAVEQKDQEAVAALLEHCTNRFLESIGEEWAEELRLEIQDLIEEAALWISNEDESNTLGLEALVRLDSMNPMYYEGLIERLKKLEKSDKARIYYKKYLRMMVSEDLGKPQEYDLI</sequence>
<organism evidence="2 3">
    <name type="scientific">Deinococcus piscis</name>
    <dbReference type="NCBI Taxonomy" id="394230"/>
    <lineage>
        <taxon>Bacteria</taxon>
        <taxon>Thermotogati</taxon>
        <taxon>Deinococcota</taxon>
        <taxon>Deinococci</taxon>
        <taxon>Deinococcales</taxon>
        <taxon>Deinococcaceae</taxon>
        <taxon>Deinococcus</taxon>
    </lineage>
</organism>
<accession>A0ABQ3K8Y5</accession>
<reference evidence="3" key="1">
    <citation type="journal article" date="2019" name="Int. J. Syst. Evol. Microbiol.">
        <title>The Global Catalogue of Microorganisms (GCM) 10K type strain sequencing project: providing services to taxonomists for standard genome sequencing and annotation.</title>
        <authorList>
            <consortium name="The Broad Institute Genomics Platform"/>
            <consortium name="The Broad Institute Genome Sequencing Center for Infectious Disease"/>
            <person name="Wu L."/>
            <person name="Ma J."/>
        </authorList>
    </citation>
    <scope>NUCLEOTIDE SEQUENCE [LARGE SCALE GENOMIC DNA]</scope>
    <source>
        <strain evidence="3">CGMCC 1.18439</strain>
    </source>
</reference>
<dbReference type="Gene3D" id="1.10.10.10">
    <property type="entry name" value="Winged helix-like DNA-binding domain superfamily/Winged helix DNA-binding domain"/>
    <property type="match status" value="1"/>
</dbReference>
<dbReference type="EMBL" id="BNAL01000021">
    <property type="protein sequence ID" value="GHG05270.1"/>
    <property type="molecule type" value="Genomic_DNA"/>
</dbReference>
<gene>
    <name evidence="2" type="ORF">GCM10017783_17270</name>
</gene>
<dbReference type="InterPro" id="IPR027417">
    <property type="entry name" value="P-loop_NTPase"/>
</dbReference>
<evidence type="ECO:0000313" key="3">
    <source>
        <dbReference type="Proteomes" id="UP000632154"/>
    </source>
</evidence>
<dbReference type="SUPFAM" id="SSF52540">
    <property type="entry name" value="P-loop containing nucleoside triphosphate hydrolases"/>
    <property type="match status" value="1"/>
</dbReference>
<protein>
    <recommendedName>
        <fullName evidence="1">ORC1/DEAH AAA+ ATPase domain-containing protein</fullName>
    </recommendedName>
</protein>
<evidence type="ECO:0000313" key="2">
    <source>
        <dbReference type="EMBL" id="GHG05270.1"/>
    </source>
</evidence>
<dbReference type="Proteomes" id="UP000632154">
    <property type="component" value="Unassembled WGS sequence"/>
</dbReference>
<comment type="caution">
    <text evidence="2">The sequence shown here is derived from an EMBL/GenBank/DDBJ whole genome shotgun (WGS) entry which is preliminary data.</text>
</comment>
<keyword evidence="3" id="KW-1185">Reference proteome</keyword>
<dbReference type="Pfam" id="PF13401">
    <property type="entry name" value="AAA_22"/>
    <property type="match status" value="1"/>
</dbReference>
<name>A0ABQ3K8Y5_9DEIO</name>
<dbReference type="SUPFAM" id="SSF48452">
    <property type="entry name" value="TPR-like"/>
    <property type="match status" value="1"/>
</dbReference>
<dbReference type="InterPro" id="IPR036388">
    <property type="entry name" value="WH-like_DNA-bd_sf"/>
</dbReference>